<evidence type="ECO:0000256" key="4">
    <source>
        <dbReference type="ARBA" id="ARBA00023235"/>
    </source>
</evidence>
<comment type="similarity">
    <text evidence="2">Belongs to the methylmalonyl-CoA mutase family.</text>
</comment>
<dbReference type="InterPro" id="IPR006099">
    <property type="entry name" value="MeMalonylCoA_mutase_a/b_cat"/>
</dbReference>
<accession>A0A150M6B5</accession>
<dbReference type="SUPFAM" id="SSF52242">
    <property type="entry name" value="Cobalamin (vitamin B12)-binding domain"/>
    <property type="match status" value="1"/>
</dbReference>
<sequence length="665" mass="73851">MPVFATAFPAKNGGWEMEKKSEWKLSAARSASFPEPAIREWLERAEKSWKGKEPFRPERTDGDGIRVKMLYTKEDLPYGTVPPEVRGTAWKRQGPANRWRSAQPAAGGTARELSENIGKSLDRGQDTVCFSLPETLRLEDLDLLFPPGLLDEYPIAVRDDVKTVPFLWMMQAWAERKGKNPPRIRGFVGFDPLVLPLQSREFLPRFFPVYEGWLEAVVASGEKFPELRTVFVDGTVYERGALSIPEQLAFAFAAFVFHVENLRKKGIPPSDIFSKTVLAFSVGSSFFPEIAKLRAAKYLWKLLAKAYQIGGDVPKITIYAETSPVNKTAADPFVNMLRSANEAFAAVVGQVDFLHVLPYDRVLAEKTGLGERIALNTHHILREEARMHAVADAAGGSYYIESLTKQIIERAWQLFLEIDGKGGILSLLEKGEWFETVRNRKEERIRSVHTGETKLIGTNVYRDPKEKILSGEEGKGEGAEVLLLAPRPPEEILSLVQGGATIGDFLEKAQIPDGLLNERLSGRLESLLAESRTFIKEAGKLAVGLIGFGDPKEHRREMDFALSFFAVGGFACVECGPVREAGEALGFIERTSLPVYCLCGFRKVELLLDTVRKIKEKGIPAALFSTGGDGKLAEAGVTVIGEKSDRYRILKGLLEKIMEMNGNEA</sequence>
<dbReference type="Gene3D" id="3.20.20.240">
    <property type="entry name" value="Methylmalonyl-CoA mutase"/>
    <property type="match status" value="1"/>
</dbReference>
<comment type="cofactor">
    <cofactor evidence="1">
        <name>adenosylcob(III)alamin</name>
        <dbReference type="ChEBI" id="CHEBI:18408"/>
    </cofactor>
</comment>
<dbReference type="InterPro" id="IPR016176">
    <property type="entry name" value="Cbl-dep_enz_cat"/>
</dbReference>
<dbReference type="Proteomes" id="UP000075683">
    <property type="component" value="Unassembled WGS sequence"/>
</dbReference>
<feature type="domain" description="Methylmalonyl-CoA mutase alpha/beta chain catalytic" evidence="7">
    <location>
        <begin position="138"/>
        <end position="466"/>
    </location>
</feature>
<dbReference type="GO" id="GO:0016866">
    <property type="term" value="F:intramolecular transferase activity"/>
    <property type="evidence" value="ECO:0007669"/>
    <property type="project" value="InterPro"/>
</dbReference>
<evidence type="ECO:0000256" key="1">
    <source>
        <dbReference type="ARBA" id="ARBA00001922"/>
    </source>
</evidence>
<evidence type="ECO:0000313" key="9">
    <source>
        <dbReference type="Proteomes" id="UP000075683"/>
    </source>
</evidence>
<reference evidence="8 9" key="1">
    <citation type="submission" date="2016-01" db="EMBL/GenBank/DDBJ databases">
        <title>Draft Genome Sequences of Seven Thermophilic Sporeformers Isolated from Foods.</title>
        <authorList>
            <person name="Berendsen E.M."/>
            <person name="Wells-Bennik M.H."/>
            <person name="Krawcyk A.O."/>
            <person name="De Jong A."/>
            <person name="Holsappel S."/>
            <person name="Eijlander R.T."/>
            <person name="Kuipers O.P."/>
        </authorList>
    </citation>
    <scope>NUCLEOTIDE SEQUENCE [LARGE SCALE GENOMIC DNA]</scope>
    <source>
        <strain evidence="8 9">B4135</strain>
    </source>
</reference>
<dbReference type="GO" id="GO:0031419">
    <property type="term" value="F:cobalamin binding"/>
    <property type="evidence" value="ECO:0007669"/>
    <property type="project" value="UniProtKB-KW"/>
</dbReference>
<dbReference type="SUPFAM" id="SSF51703">
    <property type="entry name" value="Cobalamin (vitamin B12)-dependent enzymes"/>
    <property type="match status" value="1"/>
</dbReference>
<keyword evidence="3" id="KW-0846">Cobalamin</keyword>
<dbReference type="InterPro" id="IPR036724">
    <property type="entry name" value="Cobalamin-bd_sf"/>
</dbReference>
<keyword evidence="4" id="KW-0413">Isomerase</keyword>
<dbReference type="PANTHER" id="PTHR48101">
    <property type="entry name" value="METHYLMALONYL-COA MUTASE, MITOCHONDRIAL-RELATED"/>
    <property type="match status" value="1"/>
</dbReference>
<dbReference type="STRING" id="301148.B4135_1902"/>
<evidence type="ECO:0000256" key="2">
    <source>
        <dbReference type="ARBA" id="ARBA00008465"/>
    </source>
</evidence>
<evidence type="ECO:0000256" key="3">
    <source>
        <dbReference type="ARBA" id="ARBA00022628"/>
    </source>
</evidence>
<feature type="region of interest" description="Disordered" evidence="6">
    <location>
        <begin position="82"/>
        <end position="118"/>
    </location>
</feature>
<organism evidence="8 9">
    <name type="scientific">Caldibacillus debilis</name>
    <dbReference type="NCBI Taxonomy" id="301148"/>
    <lineage>
        <taxon>Bacteria</taxon>
        <taxon>Bacillati</taxon>
        <taxon>Bacillota</taxon>
        <taxon>Bacilli</taxon>
        <taxon>Bacillales</taxon>
        <taxon>Bacillaceae</taxon>
        <taxon>Caldibacillus</taxon>
    </lineage>
</organism>
<keyword evidence="5" id="KW-0170">Cobalt</keyword>
<evidence type="ECO:0000256" key="6">
    <source>
        <dbReference type="SAM" id="MobiDB-lite"/>
    </source>
</evidence>
<protein>
    <recommendedName>
        <fullName evidence="7">Methylmalonyl-CoA mutase alpha/beta chain catalytic domain-containing protein</fullName>
    </recommendedName>
</protein>
<dbReference type="PANTHER" id="PTHR48101:SF1">
    <property type="entry name" value="METHYLMALONYL-COA MUTASE, LARGE SUBUNIT"/>
    <property type="match status" value="1"/>
</dbReference>
<name>A0A150M6B5_9BACI</name>
<dbReference type="Pfam" id="PF01642">
    <property type="entry name" value="MM_CoA_mutase"/>
    <property type="match status" value="1"/>
</dbReference>
<dbReference type="GO" id="GO:0046872">
    <property type="term" value="F:metal ion binding"/>
    <property type="evidence" value="ECO:0007669"/>
    <property type="project" value="InterPro"/>
</dbReference>
<evidence type="ECO:0000313" key="8">
    <source>
        <dbReference type="EMBL" id="KYD20127.1"/>
    </source>
</evidence>
<gene>
    <name evidence="8" type="ORF">B4135_1902</name>
</gene>
<comment type="caution">
    <text evidence="8">The sequence shown here is derived from an EMBL/GenBank/DDBJ whole genome shotgun (WGS) entry which is preliminary data.</text>
</comment>
<dbReference type="EMBL" id="LQYT01000036">
    <property type="protein sequence ID" value="KYD20127.1"/>
    <property type="molecule type" value="Genomic_DNA"/>
</dbReference>
<dbReference type="AlphaFoldDB" id="A0A150M6B5"/>
<evidence type="ECO:0000259" key="7">
    <source>
        <dbReference type="Pfam" id="PF01642"/>
    </source>
</evidence>
<evidence type="ECO:0000256" key="5">
    <source>
        <dbReference type="ARBA" id="ARBA00023285"/>
    </source>
</evidence>
<proteinExistence type="inferred from homology"/>
<dbReference type="Gene3D" id="3.40.50.280">
    <property type="entry name" value="Cobalamin-binding domain"/>
    <property type="match status" value="1"/>
</dbReference>